<dbReference type="EMBL" id="JBHUEJ010000036">
    <property type="protein sequence ID" value="MFD1712087.1"/>
    <property type="molecule type" value="Genomic_DNA"/>
</dbReference>
<evidence type="ECO:0000313" key="2">
    <source>
        <dbReference type="EMBL" id="MFD1712087.1"/>
    </source>
</evidence>
<dbReference type="PANTHER" id="PTHR38442:SF1">
    <property type="entry name" value="INNER MEMBRANE PROTEIN"/>
    <property type="match status" value="1"/>
</dbReference>
<name>A0ABW4KW61_9BURK</name>
<reference evidence="3" key="1">
    <citation type="journal article" date="2019" name="Int. J. Syst. Evol. Microbiol.">
        <title>The Global Catalogue of Microorganisms (GCM) 10K type strain sequencing project: providing services to taxonomists for standard genome sequencing and annotation.</title>
        <authorList>
            <consortium name="The Broad Institute Genomics Platform"/>
            <consortium name="The Broad Institute Genome Sequencing Center for Infectious Disease"/>
            <person name="Wu L."/>
            <person name="Ma J."/>
        </authorList>
    </citation>
    <scope>NUCLEOTIDE SEQUENCE [LARGE SCALE GENOMIC DNA]</scope>
    <source>
        <strain evidence="3">LMG 29247</strain>
    </source>
</reference>
<organism evidence="2 3">
    <name type="scientific">Ottowia flava</name>
    <dbReference type="NCBI Taxonomy" id="2675430"/>
    <lineage>
        <taxon>Bacteria</taxon>
        <taxon>Pseudomonadati</taxon>
        <taxon>Pseudomonadota</taxon>
        <taxon>Betaproteobacteria</taxon>
        <taxon>Burkholderiales</taxon>
        <taxon>Comamonadaceae</taxon>
        <taxon>Ottowia</taxon>
    </lineage>
</organism>
<evidence type="ECO:0000256" key="1">
    <source>
        <dbReference type="SAM" id="Phobius"/>
    </source>
</evidence>
<evidence type="ECO:0000313" key="3">
    <source>
        <dbReference type="Proteomes" id="UP001597304"/>
    </source>
</evidence>
<keyword evidence="1" id="KW-0472">Membrane</keyword>
<feature type="transmembrane region" description="Helical" evidence="1">
    <location>
        <begin position="44"/>
        <end position="69"/>
    </location>
</feature>
<comment type="caution">
    <text evidence="2">The sequence shown here is derived from an EMBL/GenBank/DDBJ whole genome shotgun (WGS) entry which is preliminary data.</text>
</comment>
<dbReference type="RefSeq" id="WP_255507632.1">
    <property type="nucleotide sequence ID" value="NZ_JBHUEJ010000036.1"/>
</dbReference>
<gene>
    <name evidence="2" type="ORF">ACFSF0_15860</name>
</gene>
<keyword evidence="3" id="KW-1185">Reference proteome</keyword>
<proteinExistence type="predicted"/>
<sequence>MSVAAHRPRARDAAGMKRLALGLLVAAAVLYGLATVLTPRHPAWGYVAAFAEAAMVGAIADWFAVVALFRHPLGLPIPHTAIIPENKDRIGENLANFIATHFLATDQVLAKVKDFDAAGRVAQWLAQPENADRVGARLVDVGRWAVGALNDERVRLFVADLARRGLKQVDITRLTGQVLEAMTHEGRHQELLDGVLVQLARLLGEDVVQDTIAEAIAREVKALKYVGLDQVAARLATRKVVVIIAKTIIDMAEDPQHDLRLRFDEVVTQFVGRLKTDDALRERVEKAKAEMLDNPALGDYVNQLWSELLSWLQDDMARSDSTLRRSIAQAARTLGERLAHDEEVRGWINGELQSAAPRLIERYRDDIRGYIVARVQAWDAREMTDELERHIGRDLQFIRINGTLVGGLVGLVIHTVTEWLH</sequence>
<dbReference type="Proteomes" id="UP001597304">
    <property type="component" value="Unassembled WGS sequence"/>
</dbReference>
<protein>
    <submittedName>
        <fullName evidence="2">DUF445 domain-containing protein</fullName>
    </submittedName>
</protein>
<dbReference type="Pfam" id="PF04286">
    <property type="entry name" value="DUF445"/>
    <property type="match status" value="1"/>
</dbReference>
<dbReference type="InterPro" id="IPR007383">
    <property type="entry name" value="DUF445"/>
</dbReference>
<dbReference type="PANTHER" id="PTHR38442">
    <property type="entry name" value="INNER MEMBRANE PROTEIN-RELATED"/>
    <property type="match status" value="1"/>
</dbReference>
<accession>A0ABW4KW61</accession>
<keyword evidence="1" id="KW-1133">Transmembrane helix</keyword>
<keyword evidence="1" id="KW-0812">Transmembrane</keyword>